<dbReference type="Gene3D" id="3.30.300.30">
    <property type="match status" value="1"/>
</dbReference>
<proteinExistence type="inferred from homology"/>
<dbReference type="InterPro" id="IPR045851">
    <property type="entry name" value="AMP-bd_C_sf"/>
</dbReference>
<dbReference type="AlphaFoldDB" id="A0AA37T1I8"/>
<accession>A0AA37T1I8</accession>
<protein>
    <submittedName>
        <fullName evidence="4">AMP-binding protein</fullName>
    </submittedName>
</protein>
<dbReference type="InterPro" id="IPR029069">
    <property type="entry name" value="HotDog_dom_sf"/>
</dbReference>
<evidence type="ECO:0000259" key="2">
    <source>
        <dbReference type="Pfam" id="PF00501"/>
    </source>
</evidence>
<dbReference type="SUPFAM" id="SSF54637">
    <property type="entry name" value="Thioesterase/thiol ester dehydrase-isomerase"/>
    <property type="match status" value="1"/>
</dbReference>
<dbReference type="GO" id="GO:0031956">
    <property type="term" value="F:medium-chain fatty acid-CoA ligase activity"/>
    <property type="evidence" value="ECO:0007669"/>
    <property type="project" value="TreeGrafter"/>
</dbReference>
<evidence type="ECO:0000256" key="1">
    <source>
        <dbReference type="ARBA" id="ARBA00006432"/>
    </source>
</evidence>
<dbReference type="GO" id="GO:0006631">
    <property type="term" value="P:fatty acid metabolic process"/>
    <property type="evidence" value="ECO:0007669"/>
    <property type="project" value="TreeGrafter"/>
</dbReference>
<dbReference type="Gene3D" id="3.10.129.10">
    <property type="entry name" value="Hotdog Thioesterase"/>
    <property type="match status" value="1"/>
</dbReference>
<dbReference type="InterPro" id="IPR054545">
    <property type="entry name" value="ApeI-like"/>
</dbReference>
<reference evidence="4" key="1">
    <citation type="journal article" date="2014" name="Int. J. Syst. Evol. Microbiol.">
        <title>Complete genome sequence of Corynebacterium casei LMG S-19264T (=DSM 44701T), isolated from a smear-ripened cheese.</title>
        <authorList>
            <consortium name="US DOE Joint Genome Institute (JGI-PGF)"/>
            <person name="Walter F."/>
            <person name="Albersmeier A."/>
            <person name="Kalinowski J."/>
            <person name="Ruckert C."/>
        </authorList>
    </citation>
    <scope>NUCLEOTIDE SEQUENCE</scope>
    <source>
        <strain evidence="4">NBRC 110023</strain>
    </source>
</reference>
<dbReference type="InterPro" id="IPR000873">
    <property type="entry name" value="AMP-dep_synth/lig_dom"/>
</dbReference>
<sequence length="573" mass="64130">MSNMTYVPLSSWMVVQPERTISIGKPLSMPSHMSLSTKVLVERVAQWHATLLCVDGNRYAVYETDPIEFLCICLALWQLGRIACVLGDNRQATVDACPHVFDHFIGEFPNAVTPSDDCKHINADNIIWQAIPPKQVVLEIYTSGSTGAPKAIGKTIADIDEELHCLKKQWVPRADSVVLSTVSHQHLYGLTFWLFRPFCAGQIIYASLCEYTEELLLAAKDHDAVVFVSSPSHISRINNVLDWSTINCLNVFSAAAPLKKSDAINMTTLVNAPVWEVYGSSETGVIAWRQQDLSTNSNAAWSCLPSVTIVQNDEQSWEVNSPFSSDLVNVLSDELYMYDNGQFDLRGRRDQIVKIEGKRVSLNTIENALLKDARVSDIKALVVSSRRTEVAIVLVLSDLGKGHMMAFGRKNLVSSFKHILTAYVDKIALPRKWRFVDSLPVNKQGKLPLASLEKIVSEPIFAEWPNVIDVSQTDNDVLVKSTIPSNLIYFDGHFEGSPILPGVAQLHWAHKWARYYFDISSKFLRLEVVKFSKVIQPNELIDIQLSFDAGKNKVTFNYRSAKGLHASGRICFE</sequence>
<reference evidence="4" key="2">
    <citation type="submission" date="2023-01" db="EMBL/GenBank/DDBJ databases">
        <title>Draft genome sequence of Agaribacter marinus strain NBRC 110023.</title>
        <authorList>
            <person name="Sun Q."/>
            <person name="Mori K."/>
        </authorList>
    </citation>
    <scope>NUCLEOTIDE SEQUENCE</scope>
    <source>
        <strain evidence="4">NBRC 110023</strain>
    </source>
</reference>
<evidence type="ECO:0000313" key="5">
    <source>
        <dbReference type="Proteomes" id="UP001156601"/>
    </source>
</evidence>
<dbReference type="Proteomes" id="UP001156601">
    <property type="component" value="Unassembled WGS sequence"/>
</dbReference>
<dbReference type="Gene3D" id="3.40.50.12780">
    <property type="entry name" value="N-terminal domain of ligase-like"/>
    <property type="match status" value="1"/>
</dbReference>
<comment type="similarity">
    <text evidence="1">Belongs to the ATP-dependent AMP-binding enzyme family.</text>
</comment>
<evidence type="ECO:0000313" key="4">
    <source>
        <dbReference type="EMBL" id="GLR70748.1"/>
    </source>
</evidence>
<dbReference type="Pfam" id="PF22818">
    <property type="entry name" value="ApeI-like"/>
    <property type="match status" value="1"/>
</dbReference>
<dbReference type="SUPFAM" id="SSF56801">
    <property type="entry name" value="Acetyl-CoA synthetase-like"/>
    <property type="match status" value="1"/>
</dbReference>
<gene>
    <name evidence="4" type="ORF">GCM10007852_16560</name>
</gene>
<comment type="caution">
    <text evidence="4">The sequence shown here is derived from an EMBL/GenBank/DDBJ whole genome shotgun (WGS) entry which is preliminary data.</text>
</comment>
<feature type="domain" description="AMP-dependent synthetase/ligase" evidence="2">
    <location>
        <begin position="130"/>
        <end position="295"/>
    </location>
</feature>
<organism evidence="4 5">
    <name type="scientific">Agaribacter marinus</name>
    <dbReference type="NCBI Taxonomy" id="1431249"/>
    <lineage>
        <taxon>Bacteria</taxon>
        <taxon>Pseudomonadati</taxon>
        <taxon>Pseudomonadota</taxon>
        <taxon>Gammaproteobacteria</taxon>
        <taxon>Alteromonadales</taxon>
        <taxon>Alteromonadaceae</taxon>
        <taxon>Agaribacter</taxon>
    </lineage>
</organism>
<dbReference type="InterPro" id="IPR042099">
    <property type="entry name" value="ANL_N_sf"/>
</dbReference>
<feature type="domain" description="ApeI dehydratase-like" evidence="3">
    <location>
        <begin position="472"/>
        <end position="569"/>
    </location>
</feature>
<name>A0AA37T1I8_9ALTE</name>
<dbReference type="PANTHER" id="PTHR43201:SF8">
    <property type="entry name" value="ACYL-COA SYNTHETASE FAMILY MEMBER 3"/>
    <property type="match status" value="1"/>
</dbReference>
<evidence type="ECO:0000259" key="3">
    <source>
        <dbReference type="Pfam" id="PF22818"/>
    </source>
</evidence>
<keyword evidence="5" id="KW-1185">Reference proteome</keyword>
<dbReference type="Pfam" id="PF00501">
    <property type="entry name" value="AMP-binding"/>
    <property type="match status" value="1"/>
</dbReference>
<dbReference type="PANTHER" id="PTHR43201">
    <property type="entry name" value="ACYL-COA SYNTHETASE"/>
    <property type="match status" value="1"/>
</dbReference>
<dbReference type="EMBL" id="BSOT01000005">
    <property type="protein sequence ID" value="GLR70748.1"/>
    <property type="molecule type" value="Genomic_DNA"/>
</dbReference>
<dbReference type="RefSeq" id="WP_284217030.1">
    <property type="nucleotide sequence ID" value="NZ_BSOT01000005.1"/>
</dbReference>